<gene>
    <name evidence="2" type="ORF">NTEN_LOCUS12039</name>
</gene>
<dbReference type="EMBL" id="CADCXU010017805">
    <property type="protein sequence ID" value="CAB0006562.1"/>
    <property type="molecule type" value="Genomic_DNA"/>
</dbReference>
<feature type="compositionally biased region" description="Polar residues" evidence="1">
    <location>
        <begin position="1"/>
        <end position="17"/>
    </location>
</feature>
<feature type="compositionally biased region" description="Polar residues" evidence="1">
    <location>
        <begin position="35"/>
        <end position="45"/>
    </location>
</feature>
<dbReference type="Proteomes" id="UP000479000">
    <property type="component" value="Unassembled WGS sequence"/>
</dbReference>
<organism evidence="2 3">
    <name type="scientific">Nesidiocoris tenuis</name>
    <dbReference type="NCBI Taxonomy" id="355587"/>
    <lineage>
        <taxon>Eukaryota</taxon>
        <taxon>Metazoa</taxon>
        <taxon>Ecdysozoa</taxon>
        <taxon>Arthropoda</taxon>
        <taxon>Hexapoda</taxon>
        <taxon>Insecta</taxon>
        <taxon>Pterygota</taxon>
        <taxon>Neoptera</taxon>
        <taxon>Paraneoptera</taxon>
        <taxon>Hemiptera</taxon>
        <taxon>Heteroptera</taxon>
        <taxon>Panheteroptera</taxon>
        <taxon>Cimicomorpha</taxon>
        <taxon>Miridae</taxon>
        <taxon>Dicyphina</taxon>
        <taxon>Nesidiocoris</taxon>
    </lineage>
</organism>
<keyword evidence="3" id="KW-1185">Reference proteome</keyword>
<reference evidence="2 3" key="1">
    <citation type="submission" date="2020-02" db="EMBL/GenBank/DDBJ databases">
        <authorList>
            <person name="Ferguson B K."/>
        </authorList>
    </citation>
    <scope>NUCLEOTIDE SEQUENCE [LARGE SCALE GENOMIC DNA]</scope>
</reference>
<name>A0A6H5GSL2_9HEMI</name>
<feature type="compositionally biased region" description="Low complexity" evidence="1">
    <location>
        <begin position="57"/>
        <end position="78"/>
    </location>
</feature>
<feature type="region of interest" description="Disordered" evidence="1">
    <location>
        <begin position="1"/>
        <end position="95"/>
    </location>
</feature>
<evidence type="ECO:0000313" key="2">
    <source>
        <dbReference type="EMBL" id="CAB0006562.1"/>
    </source>
</evidence>
<evidence type="ECO:0000313" key="3">
    <source>
        <dbReference type="Proteomes" id="UP000479000"/>
    </source>
</evidence>
<dbReference type="AlphaFoldDB" id="A0A6H5GSL2"/>
<evidence type="ECO:0000256" key="1">
    <source>
        <dbReference type="SAM" id="MobiDB-lite"/>
    </source>
</evidence>
<sequence length="95" mass="10076">MPLYSQVPTSTYRTQTAAAGDAGLTSRPARALNSPPGTSRPLQRNRTPDFAQRPANHVRSSSVNSHSDVQSSDSGFSHPPVSFRVGRPASVGSRS</sequence>
<protein>
    <submittedName>
        <fullName evidence="2">Uncharacterized protein</fullName>
    </submittedName>
</protein>
<feature type="non-terminal residue" evidence="2">
    <location>
        <position position="95"/>
    </location>
</feature>
<accession>A0A6H5GSL2</accession>
<proteinExistence type="predicted"/>